<organism evidence="1 2">
    <name type="scientific">Dermatophagoides pteronyssinus</name>
    <name type="common">European house dust mite</name>
    <dbReference type="NCBI Taxonomy" id="6956"/>
    <lineage>
        <taxon>Eukaryota</taxon>
        <taxon>Metazoa</taxon>
        <taxon>Ecdysozoa</taxon>
        <taxon>Arthropoda</taxon>
        <taxon>Chelicerata</taxon>
        <taxon>Arachnida</taxon>
        <taxon>Acari</taxon>
        <taxon>Acariformes</taxon>
        <taxon>Sarcoptiformes</taxon>
        <taxon>Astigmata</taxon>
        <taxon>Psoroptidia</taxon>
        <taxon>Analgoidea</taxon>
        <taxon>Pyroglyphidae</taxon>
        <taxon>Dermatophagoidinae</taxon>
        <taxon>Dermatophagoides</taxon>
    </lineage>
</organism>
<dbReference type="EMBL" id="NJHN03000128">
    <property type="protein sequence ID" value="KAH9412783.1"/>
    <property type="molecule type" value="Genomic_DNA"/>
</dbReference>
<reference evidence="1 2" key="2">
    <citation type="journal article" date="2022" name="Mol. Biol. Evol.">
        <title>Comparative Genomics Reveals Insights into the Divergent Evolution of Astigmatic Mites and Household Pest Adaptations.</title>
        <authorList>
            <person name="Xiong Q."/>
            <person name="Wan A.T."/>
            <person name="Liu X."/>
            <person name="Fung C.S."/>
            <person name="Xiao X."/>
            <person name="Malainual N."/>
            <person name="Hou J."/>
            <person name="Wang L."/>
            <person name="Wang M."/>
            <person name="Yang K.Y."/>
            <person name="Cui Y."/>
            <person name="Leung E.L."/>
            <person name="Nong W."/>
            <person name="Shin S.K."/>
            <person name="Au S.W."/>
            <person name="Jeong K.Y."/>
            <person name="Chew F.T."/>
            <person name="Hui J.H."/>
            <person name="Leung T.F."/>
            <person name="Tungtrongchitr A."/>
            <person name="Zhong N."/>
            <person name="Liu Z."/>
            <person name="Tsui S.K."/>
        </authorList>
    </citation>
    <scope>NUCLEOTIDE SEQUENCE [LARGE SCALE GENOMIC DNA]</scope>
    <source>
        <strain evidence="1">Derp</strain>
    </source>
</reference>
<reference evidence="1 2" key="1">
    <citation type="journal article" date="2018" name="J. Allergy Clin. Immunol.">
        <title>High-quality assembly of Dermatophagoides pteronyssinus genome and transcriptome reveals a wide range of novel allergens.</title>
        <authorList>
            <person name="Liu X.Y."/>
            <person name="Yang K.Y."/>
            <person name="Wang M.Q."/>
            <person name="Kwok J.S."/>
            <person name="Zeng X."/>
            <person name="Yang Z."/>
            <person name="Xiao X.J."/>
            <person name="Lau C.P."/>
            <person name="Li Y."/>
            <person name="Huang Z.M."/>
            <person name="Ba J.G."/>
            <person name="Yim A.K."/>
            <person name="Ouyang C.Y."/>
            <person name="Ngai S.M."/>
            <person name="Chan T.F."/>
            <person name="Leung E.L."/>
            <person name="Liu L."/>
            <person name="Liu Z.G."/>
            <person name="Tsui S.K."/>
        </authorList>
    </citation>
    <scope>NUCLEOTIDE SEQUENCE [LARGE SCALE GENOMIC DNA]</scope>
    <source>
        <strain evidence="1">Derp</strain>
    </source>
</reference>
<name>A0ABQ8IR91_DERPT</name>
<protein>
    <submittedName>
        <fullName evidence="1">Uncharacterized protein</fullName>
    </submittedName>
</protein>
<keyword evidence="2" id="KW-1185">Reference proteome</keyword>
<evidence type="ECO:0000313" key="1">
    <source>
        <dbReference type="EMBL" id="KAH9412783.1"/>
    </source>
</evidence>
<accession>A0ABQ8IR91</accession>
<evidence type="ECO:0000313" key="2">
    <source>
        <dbReference type="Proteomes" id="UP000887458"/>
    </source>
</evidence>
<dbReference type="Proteomes" id="UP000887458">
    <property type="component" value="Unassembled WGS sequence"/>
</dbReference>
<sequence>MFGTVQLYQKRCETNVSNSDKCIVDIDVDANESSPVSVSSSSSVMVILFDFLRLSWSKKMFRIKLN</sequence>
<proteinExistence type="predicted"/>
<comment type="caution">
    <text evidence="1">The sequence shown here is derived from an EMBL/GenBank/DDBJ whole genome shotgun (WGS) entry which is preliminary data.</text>
</comment>
<gene>
    <name evidence="1" type="ORF">DERP_009764</name>
</gene>